<keyword evidence="1" id="KW-0862">Zinc</keyword>
<dbReference type="AlphaFoldDB" id="A0A0J7NM10"/>
<protein>
    <submittedName>
        <fullName evidence="3">Putative 50 kDa protein in type i retrotransposable element r1dm</fullName>
    </submittedName>
</protein>
<keyword evidence="1" id="KW-0863">Zinc-finger</keyword>
<dbReference type="GO" id="GO:0003676">
    <property type="term" value="F:nucleic acid binding"/>
    <property type="evidence" value="ECO:0007669"/>
    <property type="project" value="InterPro"/>
</dbReference>
<gene>
    <name evidence="3" type="ORF">RF55_6371</name>
</gene>
<dbReference type="InterPro" id="IPR036875">
    <property type="entry name" value="Znf_CCHC_sf"/>
</dbReference>
<keyword evidence="4" id="KW-1185">Reference proteome</keyword>
<feature type="domain" description="CCHC-type" evidence="2">
    <location>
        <begin position="160"/>
        <end position="174"/>
    </location>
</feature>
<organism evidence="3 4">
    <name type="scientific">Lasius niger</name>
    <name type="common">Black garden ant</name>
    <dbReference type="NCBI Taxonomy" id="67767"/>
    <lineage>
        <taxon>Eukaryota</taxon>
        <taxon>Metazoa</taxon>
        <taxon>Ecdysozoa</taxon>
        <taxon>Arthropoda</taxon>
        <taxon>Hexapoda</taxon>
        <taxon>Insecta</taxon>
        <taxon>Pterygota</taxon>
        <taxon>Neoptera</taxon>
        <taxon>Endopterygota</taxon>
        <taxon>Hymenoptera</taxon>
        <taxon>Apocrita</taxon>
        <taxon>Aculeata</taxon>
        <taxon>Formicoidea</taxon>
        <taxon>Formicidae</taxon>
        <taxon>Formicinae</taxon>
        <taxon>Lasius</taxon>
        <taxon>Lasius</taxon>
    </lineage>
</organism>
<evidence type="ECO:0000313" key="3">
    <source>
        <dbReference type="EMBL" id="KMQ93520.1"/>
    </source>
</evidence>
<dbReference type="OrthoDB" id="7699172at2759"/>
<dbReference type="PaxDb" id="67767-A0A0J7NM10"/>
<evidence type="ECO:0000259" key="2">
    <source>
        <dbReference type="PROSITE" id="PS50158"/>
    </source>
</evidence>
<dbReference type="GO" id="GO:0008270">
    <property type="term" value="F:zinc ion binding"/>
    <property type="evidence" value="ECO:0007669"/>
    <property type="project" value="UniProtKB-KW"/>
</dbReference>
<dbReference type="PROSITE" id="PS50158">
    <property type="entry name" value="ZF_CCHC"/>
    <property type="match status" value="1"/>
</dbReference>
<dbReference type="EMBL" id="LBMM01003452">
    <property type="protein sequence ID" value="KMQ93520.1"/>
    <property type="molecule type" value="Genomic_DNA"/>
</dbReference>
<accession>A0A0J7NM10</accession>
<dbReference type="Gene3D" id="4.10.60.10">
    <property type="entry name" value="Zinc finger, CCHC-type"/>
    <property type="match status" value="1"/>
</dbReference>
<comment type="caution">
    <text evidence="3">The sequence shown here is derived from an EMBL/GenBank/DDBJ whole genome shotgun (WGS) entry which is preliminary data.</text>
</comment>
<sequence length="241" mass="26710">MPDEKNVSKFASSSQTRDALLKPAECGLRVEKITLARNNCVKVTARTPDIDKIKACTGLAEIGLKISEDIKSLPRLIIHGIPADMCPEDIKRDLMAQNLNGFHNDDVKIIYIYPLKQNRSTTSCVIEVSPAIRRALFNRGRIFLHFLACNFVDHVRILQCFRCLAFGHFARDCKAMPSCGHCSEPHESKDCKRKDQPPICCNCRGLSGAATSDIAHSALDAAKCPILGKKIKDKIVNTNYG</sequence>
<evidence type="ECO:0000256" key="1">
    <source>
        <dbReference type="PROSITE-ProRule" id="PRU00047"/>
    </source>
</evidence>
<dbReference type="Proteomes" id="UP000036403">
    <property type="component" value="Unassembled WGS sequence"/>
</dbReference>
<name>A0A0J7NM10_LASNI</name>
<keyword evidence="1" id="KW-0479">Metal-binding</keyword>
<proteinExistence type="predicted"/>
<dbReference type="SUPFAM" id="SSF57756">
    <property type="entry name" value="Retrovirus zinc finger-like domains"/>
    <property type="match status" value="1"/>
</dbReference>
<dbReference type="SMART" id="SM00343">
    <property type="entry name" value="ZnF_C2HC"/>
    <property type="match status" value="1"/>
</dbReference>
<evidence type="ECO:0000313" key="4">
    <source>
        <dbReference type="Proteomes" id="UP000036403"/>
    </source>
</evidence>
<reference evidence="3 4" key="1">
    <citation type="submission" date="2015-04" db="EMBL/GenBank/DDBJ databases">
        <title>Lasius niger genome sequencing.</title>
        <authorList>
            <person name="Konorov E.A."/>
            <person name="Nikitin M.A."/>
            <person name="Kirill M.V."/>
            <person name="Chang P."/>
        </authorList>
    </citation>
    <scope>NUCLEOTIDE SEQUENCE [LARGE SCALE GENOMIC DNA]</scope>
    <source>
        <tissue evidence="3">Whole</tissue>
    </source>
</reference>
<dbReference type="InterPro" id="IPR001878">
    <property type="entry name" value="Znf_CCHC"/>
</dbReference>